<feature type="transmembrane region" description="Helical" evidence="1">
    <location>
        <begin position="128"/>
        <end position="149"/>
    </location>
</feature>
<proteinExistence type="predicted"/>
<dbReference type="Pfam" id="PF03929">
    <property type="entry name" value="PepSY_TM"/>
    <property type="match status" value="1"/>
</dbReference>
<organism evidence="2 3">
    <name type="scientific">Tahibacter amnicola</name>
    <dbReference type="NCBI Taxonomy" id="2976241"/>
    <lineage>
        <taxon>Bacteria</taxon>
        <taxon>Pseudomonadati</taxon>
        <taxon>Pseudomonadota</taxon>
        <taxon>Gammaproteobacteria</taxon>
        <taxon>Lysobacterales</taxon>
        <taxon>Rhodanobacteraceae</taxon>
        <taxon>Tahibacter</taxon>
    </lineage>
</organism>
<keyword evidence="1" id="KW-1133">Transmembrane helix</keyword>
<keyword evidence="1" id="KW-0812">Transmembrane</keyword>
<evidence type="ECO:0000313" key="2">
    <source>
        <dbReference type="EMBL" id="UXI68600.1"/>
    </source>
</evidence>
<evidence type="ECO:0000313" key="3">
    <source>
        <dbReference type="Proteomes" id="UP001064632"/>
    </source>
</evidence>
<dbReference type="PANTHER" id="PTHR34219">
    <property type="entry name" value="IRON-REGULATED INNER MEMBRANE PROTEIN-RELATED"/>
    <property type="match status" value="1"/>
</dbReference>
<gene>
    <name evidence="2" type="ORF">N4264_02820</name>
</gene>
<keyword evidence="3" id="KW-1185">Reference proteome</keyword>
<feature type="transmembrane region" description="Helical" evidence="1">
    <location>
        <begin position="12"/>
        <end position="34"/>
    </location>
</feature>
<dbReference type="Proteomes" id="UP001064632">
    <property type="component" value="Chromosome"/>
</dbReference>
<accession>A0ABY6BHQ1</accession>
<sequence length="348" mass="38104">MNGRKVLKWLHLWVGLSAGLVFAMLGLTGAVLLWQPELAQRSVAAYERPAHREAAATLIDRVRRDIPDVSGIELPRADMPVWQVFAKGKRLYLDDEGTVLATRSRDTDLILWLRDLHMHLLAGDAGEAVLGVIGIALLFLLVTGIYLWWPGRGAILGSFRWYSQPPVRRWLTWHRSLGAGVVPLLLLLAVTGTLMVYSGFTRSTLRSLMGDAPEPRPPAPIAVDPQRAIDWNALLAAAQAALPEAELRRITFGRGDNAVVTVRGRQPGEWHPAGRSSVALDPYSAQVLTVQDATRQGAGARAAGAMYPLHTGNAGGLPMRLVLTAVAFAPCFLLVTGFLFWRRRRARG</sequence>
<name>A0ABY6BHQ1_9GAMM</name>
<feature type="transmembrane region" description="Helical" evidence="1">
    <location>
        <begin position="321"/>
        <end position="341"/>
    </location>
</feature>
<dbReference type="RefSeq" id="WP_261695558.1">
    <property type="nucleotide sequence ID" value="NZ_CP104694.1"/>
</dbReference>
<evidence type="ECO:0000256" key="1">
    <source>
        <dbReference type="SAM" id="Phobius"/>
    </source>
</evidence>
<dbReference type="EMBL" id="CP104694">
    <property type="protein sequence ID" value="UXI68600.1"/>
    <property type="molecule type" value="Genomic_DNA"/>
</dbReference>
<keyword evidence="1" id="KW-0472">Membrane</keyword>
<dbReference type="PANTHER" id="PTHR34219:SF3">
    <property type="entry name" value="BLL7967 PROTEIN"/>
    <property type="match status" value="1"/>
</dbReference>
<feature type="transmembrane region" description="Helical" evidence="1">
    <location>
        <begin position="177"/>
        <end position="200"/>
    </location>
</feature>
<protein>
    <submittedName>
        <fullName evidence="2">PepSY domain-containing protein</fullName>
    </submittedName>
</protein>
<dbReference type="InterPro" id="IPR005625">
    <property type="entry name" value="PepSY-ass_TM"/>
</dbReference>
<reference evidence="2" key="1">
    <citation type="submission" date="2022-09" db="EMBL/GenBank/DDBJ databases">
        <title>Tahibacter sp. nov., isolated from a fresh water.</title>
        <authorList>
            <person name="Baek J.H."/>
            <person name="Lee J.K."/>
            <person name="Kim J.M."/>
            <person name="Jeon C.O."/>
        </authorList>
    </citation>
    <scope>NUCLEOTIDE SEQUENCE</scope>
    <source>
        <strain evidence="2">W38</strain>
    </source>
</reference>